<dbReference type="Proteomes" id="UP001497623">
    <property type="component" value="Unassembled WGS sequence"/>
</dbReference>
<evidence type="ECO:0000256" key="4">
    <source>
        <dbReference type="ARBA" id="ARBA00023015"/>
    </source>
</evidence>
<keyword evidence="9" id="KW-1185">Reference proteome</keyword>
<dbReference type="GO" id="GO:0006357">
    <property type="term" value="P:regulation of transcription by RNA polymerase II"/>
    <property type="evidence" value="ECO:0007669"/>
    <property type="project" value="TreeGrafter"/>
</dbReference>
<evidence type="ECO:0000256" key="3">
    <source>
        <dbReference type="ARBA" id="ARBA00019696"/>
    </source>
</evidence>
<organism evidence="8 9">
    <name type="scientific">Meganyctiphanes norvegica</name>
    <name type="common">Northern krill</name>
    <name type="synonym">Thysanopoda norvegica</name>
    <dbReference type="NCBI Taxonomy" id="48144"/>
    <lineage>
        <taxon>Eukaryota</taxon>
        <taxon>Metazoa</taxon>
        <taxon>Ecdysozoa</taxon>
        <taxon>Arthropoda</taxon>
        <taxon>Crustacea</taxon>
        <taxon>Multicrustacea</taxon>
        <taxon>Malacostraca</taxon>
        <taxon>Eumalacostraca</taxon>
        <taxon>Eucarida</taxon>
        <taxon>Euphausiacea</taxon>
        <taxon>Euphausiidae</taxon>
        <taxon>Meganyctiphanes</taxon>
    </lineage>
</organism>
<keyword evidence="4" id="KW-0805">Transcription regulation</keyword>
<dbReference type="PANTHER" id="PTHR12691">
    <property type="entry name" value="MEDIATOR OF RNA POLYMERASE II TRANSCRIPTION SUBUNIT 23"/>
    <property type="match status" value="1"/>
</dbReference>
<keyword evidence="6" id="KW-0539">Nucleus</keyword>
<dbReference type="GO" id="GO:0005667">
    <property type="term" value="C:transcription regulator complex"/>
    <property type="evidence" value="ECO:0007669"/>
    <property type="project" value="TreeGrafter"/>
</dbReference>
<evidence type="ECO:0000256" key="1">
    <source>
        <dbReference type="ARBA" id="ARBA00004123"/>
    </source>
</evidence>
<dbReference type="GO" id="GO:0016592">
    <property type="term" value="C:mediator complex"/>
    <property type="evidence" value="ECO:0007669"/>
    <property type="project" value="TreeGrafter"/>
</dbReference>
<gene>
    <name evidence="8" type="ORF">MNOR_LOCUS14717</name>
</gene>
<dbReference type="GO" id="GO:0010628">
    <property type="term" value="P:positive regulation of gene expression"/>
    <property type="evidence" value="ECO:0007669"/>
    <property type="project" value="TreeGrafter"/>
</dbReference>
<name>A0AAV2QMV7_MEGNR</name>
<evidence type="ECO:0000313" key="8">
    <source>
        <dbReference type="EMBL" id="CAL4093075.1"/>
    </source>
</evidence>
<dbReference type="InterPro" id="IPR021629">
    <property type="entry name" value="Mediator_Med23"/>
</dbReference>
<evidence type="ECO:0000256" key="2">
    <source>
        <dbReference type="ARBA" id="ARBA00010222"/>
    </source>
</evidence>
<feature type="non-terminal residue" evidence="8">
    <location>
        <position position="1"/>
    </location>
</feature>
<reference evidence="8 9" key="1">
    <citation type="submission" date="2024-05" db="EMBL/GenBank/DDBJ databases">
        <authorList>
            <person name="Wallberg A."/>
        </authorList>
    </citation>
    <scope>NUCLEOTIDE SEQUENCE [LARGE SCALE GENOMIC DNA]</scope>
</reference>
<dbReference type="AlphaFoldDB" id="A0AAV2QMV7"/>
<dbReference type="EMBL" id="CAXKWB010008929">
    <property type="protein sequence ID" value="CAL4093075.1"/>
    <property type="molecule type" value="Genomic_DNA"/>
</dbReference>
<accession>A0AAV2QMV7</accession>
<dbReference type="Pfam" id="PF11573">
    <property type="entry name" value="Med23"/>
    <property type="match status" value="1"/>
</dbReference>
<dbReference type="PANTHER" id="PTHR12691:SF10">
    <property type="entry name" value="MEDIATOR OF RNA POLYMERASE II TRANSCRIPTION SUBUNIT 23"/>
    <property type="match status" value="1"/>
</dbReference>
<feature type="non-terminal residue" evidence="8">
    <location>
        <position position="168"/>
    </location>
</feature>
<keyword evidence="5" id="KW-0804">Transcription</keyword>
<protein>
    <recommendedName>
        <fullName evidence="3">Mediator of RNA polymerase II transcription subunit 23</fullName>
    </recommendedName>
    <alternativeName>
        <fullName evidence="7">Mediator complex subunit 23</fullName>
    </alternativeName>
</protein>
<comment type="similarity">
    <text evidence="2">Belongs to the Mediator complex subunit 23 family.</text>
</comment>
<comment type="caution">
    <text evidence="8">The sequence shown here is derived from an EMBL/GenBank/DDBJ whole genome shotgun (WGS) entry which is preliminary data.</text>
</comment>
<evidence type="ECO:0000256" key="6">
    <source>
        <dbReference type="ARBA" id="ARBA00023242"/>
    </source>
</evidence>
<proteinExistence type="inferred from homology"/>
<sequence>SPCLKAPPAGSLDPFMLLNLQQLQASLCDTSSALTLAVAHSFWHHGSFGQVGRIPQLVRERIRPILVSEEQLVVVYHLVGPFLQRFNMELARKMFDVTIELYECLAKVDRTVADLKYMDPICDVLYHIKYMFTGDSIKTEVEGIIKGFRLALQKRLRFITHLNIESTD</sequence>
<comment type="subcellular location">
    <subcellularLocation>
        <location evidence="1">Nucleus</location>
    </subcellularLocation>
</comment>
<evidence type="ECO:0000256" key="5">
    <source>
        <dbReference type="ARBA" id="ARBA00023163"/>
    </source>
</evidence>
<evidence type="ECO:0000256" key="7">
    <source>
        <dbReference type="ARBA" id="ARBA00031961"/>
    </source>
</evidence>
<evidence type="ECO:0000313" key="9">
    <source>
        <dbReference type="Proteomes" id="UP001497623"/>
    </source>
</evidence>